<reference evidence="1 2" key="1">
    <citation type="submission" date="2014-01" db="EMBL/GenBank/DDBJ databases">
        <title>Roseivivax halodurans JCM 10272 Genome Sequencing.</title>
        <authorList>
            <person name="Lai Q."/>
            <person name="Li G."/>
            <person name="Shao Z."/>
        </authorList>
    </citation>
    <scope>NUCLEOTIDE SEQUENCE [LARGE SCALE GENOMIC DNA]</scope>
    <source>
        <strain evidence="1 2">JCM 10272</strain>
    </source>
</reference>
<dbReference type="EMBL" id="JALZ01000040">
    <property type="protein sequence ID" value="ETX13032.1"/>
    <property type="molecule type" value="Genomic_DNA"/>
</dbReference>
<protein>
    <recommendedName>
        <fullName evidence="3">Arylmalonate decarboxylase</fullName>
    </recommendedName>
</protein>
<comment type="caution">
    <text evidence="1">The sequence shown here is derived from an EMBL/GenBank/DDBJ whole genome shotgun (WGS) entry which is preliminary data.</text>
</comment>
<dbReference type="PANTHER" id="PTHR40267">
    <property type="entry name" value="BLR3294 PROTEIN"/>
    <property type="match status" value="1"/>
</dbReference>
<evidence type="ECO:0008006" key="3">
    <source>
        <dbReference type="Google" id="ProtNLM"/>
    </source>
</evidence>
<dbReference type="AlphaFoldDB" id="X7EAS1"/>
<accession>X7EAS1</accession>
<dbReference type="Pfam" id="PF17645">
    <property type="entry name" value="Amdase"/>
    <property type="match status" value="1"/>
</dbReference>
<proteinExistence type="predicted"/>
<name>X7EAS1_9RHOB</name>
<evidence type="ECO:0000313" key="1">
    <source>
        <dbReference type="EMBL" id="ETX13032.1"/>
    </source>
</evidence>
<keyword evidence="2" id="KW-1185">Reference proteome</keyword>
<dbReference type="STRING" id="1449350.OCH239_14795"/>
<evidence type="ECO:0000313" key="2">
    <source>
        <dbReference type="Proteomes" id="UP000022447"/>
    </source>
</evidence>
<sequence length="236" mass="25557">MKHIGLIVPPAAGEVPPEASWMYPDIHFEARGLGLRTMSEDGYAGVVDRTIDLARDLRRSGAKAISVMGTSLSFFRGRTFEQELIGRLEDATDLPVDTMASAVARGLLELGTRRIAVQTAYRAPVNDMLRTYLGEWGLQVMTLRSLNIEAIDVVADVTAATMILEVHQLHEEAPVCDGILISCGGLRMAETSPRLRRDLRKPVVSSAEAGLWGAVGLLSPDRAEAASKVFTAPPPH</sequence>
<dbReference type="eggNOG" id="COG3473">
    <property type="taxonomic scope" value="Bacteria"/>
</dbReference>
<dbReference type="InterPro" id="IPR053714">
    <property type="entry name" value="Iso_Racemase_Enz_sf"/>
</dbReference>
<dbReference type="Gene3D" id="3.40.50.12500">
    <property type="match status" value="1"/>
</dbReference>
<dbReference type="InterPro" id="IPR026286">
    <property type="entry name" value="MaiA/AMDase"/>
</dbReference>
<dbReference type="PANTHER" id="PTHR40267:SF1">
    <property type="entry name" value="BLR3294 PROTEIN"/>
    <property type="match status" value="1"/>
</dbReference>
<dbReference type="Proteomes" id="UP000022447">
    <property type="component" value="Unassembled WGS sequence"/>
</dbReference>
<dbReference type="OrthoDB" id="9816064at2"/>
<gene>
    <name evidence="1" type="ORF">OCH239_14795</name>
</gene>
<organism evidence="1 2">
    <name type="scientific">Roseivivax halodurans JCM 10272</name>
    <dbReference type="NCBI Taxonomy" id="1449350"/>
    <lineage>
        <taxon>Bacteria</taxon>
        <taxon>Pseudomonadati</taxon>
        <taxon>Pseudomonadota</taxon>
        <taxon>Alphaproteobacteria</taxon>
        <taxon>Rhodobacterales</taxon>
        <taxon>Roseobacteraceae</taxon>
        <taxon>Roseivivax</taxon>
    </lineage>
</organism>
<dbReference type="RefSeq" id="WP_037266134.1">
    <property type="nucleotide sequence ID" value="NZ_JALZ01000040.1"/>
</dbReference>